<protein>
    <recommendedName>
        <fullName evidence="3">Bacterial transcriptional activator domain-containing protein</fullName>
    </recommendedName>
</protein>
<dbReference type="SMART" id="SM01043">
    <property type="entry name" value="BTAD"/>
    <property type="match status" value="1"/>
</dbReference>
<gene>
    <name evidence="4" type="ORF">DAERI_030158</name>
</gene>
<dbReference type="AlphaFoldDB" id="A0A2I9CTB4"/>
<comment type="caution">
    <text evidence="4">The sequence shown here is derived from an EMBL/GenBank/DDBJ whole genome shotgun (WGS) entry which is preliminary data.</text>
</comment>
<proteinExistence type="predicted"/>
<dbReference type="GO" id="GO:0003677">
    <property type="term" value="F:DNA binding"/>
    <property type="evidence" value="ECO:0007669"/>
    <property type="project" value="TreeGrafter"/>
</dbReference>
<dbReference type="PANTHER" id="PTHR35807">
    <property type="entry name" value="TRANSCRIPTIONAL REGULATOR REDD-RELATED"/>
    <property type="match status" value="1"/>
</dbReference>
<keyword evidence="2" id="KW-0804">Transcription</keyword>
<evidence type="ECO:0000256" key="1">
    <source>
        <dbReference type="ARBA" id="ARBA00023015"/>
    </source>
</evidence>
<dbReference type="OrthoDB" id="57591at2"/>
<name>A0A2I9CTB4_9DEIO</name>
<organism evidence="4 5">
    <name type="scientific">Deinococcus aerius</name>
    <dbReference type="NCBI Taxonomy" id="200253"/>
    <lineage>
        <taxon>Bacteria</taxon>
        <taxon>Thermotogati</taxon>
        <taxon>Deinococcota</taxon>
        <taxon>Deinococci</taxon>
        <taxon>Deinococcales</taxon>
        <taxon>Deinococcaceae</taxon>
        <taxon>Deinococcus</taxon>
    </lineage>
</organism>
<dbReference type="RefSeq" id="WP_103128449.1">
    <property type="nucleotide sequence ID" value="NZ_BFAG01000003.1"/>
</dbReference>
<evidence type="ECO:0000259" key="3">
    <source>
        <dbReference type="SMART" id="SM01043"/>
    </source>
</evidence>
<dbReference type="PANTHER" id="PTHR35807:SF1">
    <property type="entry name" value="TRANSCRIPTIONAL REGULATOR REDD"/>
    <property type="match status" value="1"/>
</dbReference>
<dbReference type="InterPro" id="IPR005158">
    <property type="entry name" value="BTAD"/>
</dbReference>
<keyword evidence="1" id="KW-0805">Transcription regulation</keyword>
<dbReference type="SUPFAM" id="SSF48452">
    <property type="entry name" value="TPR-like"/>
    <property type="match status" value="1"/>
</dbReference>
<sequence>MALTLGMAGQQVAAEEGRAEAAHAARNHAEVVRLLRDLPGRSPRGEELLAFALGECGEPVRAQAMLLPRRASGEIGHLGLLTLAGLALRQGRHAEARAYLAESRPLARTPAEAALTAHALALSAYLGGPRREFPALVAAAVRAAEASGDVVRIAGALWLRHYAHVSAGRVAAAVADLTRARDLFAGLGHAAQTLLTRVDLSDRLMVLGRLGDAEQELEAAGRLARQANPAFLPTLLAMRGDLALWRGSPRTALTFYRAAEQAALDAATPAQALTFALRGVDALRLAGETAAARAALVALGNRLPRASAHVQDACRFLGALLSPVPDPREVRRGQRAELFWASRVPLHLAALELAQGSLSERTAKAVLAHLRRVGSPAVLDVDPAFQPLFGVLAARPDWPRTWPRPGVTVRTLGRLDVQPSLPLQRAAELLVYLALNGPTRRDTLLHDLYSGTGERAAGQLKANLGALRAALGTHSDGPAVTFRDGLYALSPSLRLRLDAHALLAALEGGASPQEALDAYAGPFLPEIPREWAQVWRTRLHDAALNLCERLAAGAPTPHEAATWLRRAIALEPYAAHLHEQLIVILDGQGLAASADAARRAWEAAERELCGGEVGRQADSRL</sequence>
<dbReference type="InterPro" id="IPR051677">
    <property type="entry name" value="AfsR-DnrI-RedD_regulator"/>
</dbReference>
<dbReference type="Proteomes" id="UP000236569">
    <property type="component" value="Unassembled WGS sequence"/>
</dbReference>
<evidence type="ECO:0000313" key="4">
    <source>
        <dbReference type="EMBL" id="GBF04992.1"/>
    </source>
</evidence>
<dbReference type="Gene3D" id="1.25.40.10">
    <property type="entry name" value="Tetratricopeptide repeat domain"/>
    <property type="match status" value="1"/>
</dbReference>
<dbReference type="EMBL" id="BFAG01000003">
    <property type="protein sequence ID" value="GBF04992.1"/>
    <property type="molecule type" value="Genomic_DNA"/>
</dbReference>
<accession>A0A2I9CTB4</accession>
<feature type="domain" description="Bacterial transcriptional activator" evidence="3">
    <location>
        <begin position="497"/>
        <end position="605"/>
    </location>
</feature>
<keyword evidence="5" id="KW-1185">Reference proteome</keyword>
<evidence type="ECO:0000256" key="2">
    <source>
        <dbReference type="ARBA" id="ARBA00023163"/>
    </source>
</evidence>
<dbReference type="GO" id="GO:0006355">
    <property type="term" value="P:regulation of DNA-templated transcription"/>
    <property type="evidence" value="ECO:0007669"/>
    <property type="project" value="TreeGrafter"/>
</dbReference>
<reference evidence="5" key="1">
    <citation type="submission" date="2018-01" db="EMBL/GenBank/DDBJ databases">
        <title>Draft Genome Sequence of the Radioresistant Bacterium Deinococcus aerius TR0125, Isolated from the Higher Atmosphere above Japan.</title>
        <authorList>
            <person name="Satoh K."/>
            <person name="Arai H."/>
            <person name="Sanzen T."/>
            <person name="Kawaguchi Y."/>
            <person name="Hayashi H."/>
            <person name="Yokobori S."/>
            <person name="Yamagishi A."/>
            <person name="Oono Y."/>
            <person name="Narumi I."/>
        </authorList>
    </citation>
    <scope>NUCLEOTIDE SEQUENCE [LARGE SCALE GENOMIC DNA]</scope>
    <source>
        <strain evidence="5">TR0125</strain>
    </source>
</reference>
<dbReference type="InterPro" id="IPR011990">
    <property type="entry name" value="TPR-like_helical_dom_sf"/>
</dbReference>
<evidence type="ECO:0000313" key="5">
    <source>
        <dbReference type="Proteomes" id="UP000236569"/>
    </source>
</evidence>